<keyword evidence="2" id="KW-1185">Reference proteome</keyword>
<protein>
    <submittedName>
        <fullName evidence="1">Uncharacterized protein</fullName>
    </submittedName>
</protein>
<comment type="caution">
    <text evidence="1">The sequence shown here is derived from an EMBL/GenBank/DDBJ whole genome shotgun (WGS) entry which is preliminary data.</text>
</comment>
<name>A0AAD3TCH5_NEPGR</name>
<gene>
    <name evidence="1" type="ORF">Nepgr_027855</name>
</gene>
<evidence type="ECO:0000313" key="2">
    <source>
        <dbReference type="Proteomes" id="UP001279734"/>
    </source>
</evidence>
<dbReference type="EMBL" id="BSYO01000030">
    <property type="protein sequence ID" value="GMH26012.1"/>
    <property type="molecule type" value="Genomic_DNA"/>
</dbReference>
<accession>A0AAD3TCH5</accession>
<proteinExistence type="predicted"/>
<evidence type="ECO:0000313" key="1">
    <source>
        <dbReference type="EMBL" id="GMH26012.1"/>
    </source>
</evidence>
<reference evidence="1" key="1">
    <citation type="submission" date="2023-05" db="EMBL/GenBank/DDBJ databases">
        <title>Nepenthes gracilis genome sequencing.</title>
        <authorList>
            <person name="Fukushima K."/>
        </authorList>
    </citation>
    <scope>NUCLEOTIDE SEQUENCE</scope>
    <source>
        <strain evidence="1">SING2019-196</strain>
    </source>
</reference>
<sequence>MRTSWTCALRADFSASFPTSGILDHSQCILIKTRVMDIWNGVPMFWLCQKFNLVKNELKAINCEIGDVSAAVPIARVAVNLAEVPR</sequence>
<dbReference type="AlphaFoldDB" id="A0AAD3TCH5"/>
<organism evidence="1 2">
    <name type="scientific">Nepenthes gracilis</name>
    <name type="common">Slender pitcher plant</name>
    <dbReference type="NCBI Taxonomy" id="150966"/>
    <lineage>
        <taxon>Eukaryota</taxon>
        <taxon>Viridiplantae</taxon>
        <taxon>Streptophyta</taxon>
        <taxon>Embryophyta</taxon>
        <taxon>Tracheophyta</taxon>
        <taxon>Spermatophyta</taxon>
        <taxon>Magnoliopsida</taxon>
        <taxon>eudicotyledons</taxon>
        <taxon>Gunneridae</taxon>
        <taxon>Pentapetalae</taxon>
        <taxon>Caryophyllales</taxon>
        <taxon>Nepenthaceae</taxon>
        <taxon>Nepenthes</taxon>
    </lineage>
</organism>
<dbReference type="Proteomes" id="UP001279734">
    <property type="component" value="Unassembled WGS sequence"/>
</dbReference>